<evidence type="ECO:0000313" key="1">
    <source>
        <dbReference type="EMBL" id="CAG8795953.1"/>
    </source>
</evidence>
<name>A0ABN7VS93_GIGMA</name>
<gene>
    <name evidence="1" type="ORF">GMARGA_LOCUS22093</name>
</gene>
<keyword evidence="2" id="KW-1185">Reference proteome</keyword>
<feature type="non-terminal residue" evidence="1">
    <location>
        <position position="45"/>
    </location>
</feature>
<protein>
    <submittedName>
        <fullName evidence="1">45320_t:CDS:1</fullName>
    </submittedName>
</protein>
<accession>A0ABN7VS93</accession>
<evidence type="ECO:0000313" key="2">
    <source>
        <dbReference type="Proteomes" id="UP000789901"/>
    </source>
</evidence>
<comment type="caution">
    <text evidence="1">The sequence shown here is derived from an EMBL/GenBank/DDBJ whole genome shotgun (WGS) entry which is preliminary data.</text>
</comment>
<reference evidence="1 2" key="1">
    <citation type="submission" date="2021-06" db="EMBL/GenBank/DDBJ databases">
        <authorList>
            <person name="Kallberg Y."/>
            <person name="Tangrot J."/>
            <person name="Rosling A."/>
        </authorList>
    </citation>
    <scope>NUCLEOTIDE SEQUENCE [LARGE SCALE GENOMIC DNA]</scope>
    <source>
        <strain evidence="1 2">120-4 pot B 10/14</strain>
    </source>
</reference>
<dbReference type="Proteomes" id="UP000789901">
    <property type="component" value="Unassembled WGS sequence"/>
</dbReference>
<sequence length="45" mass="4837">MNILGMVPAGKAGQVGQVAECITGLSSRLSTEFSTRHSVVQYILW</sequence>
<proteinExistence type="predicted"/>
<dbReference type="EMBL" id="CAJVQB010020999">
    <property type="protein sequence ID" value="CAG8795953.1"/>
    <property type="molecule type" value="Genomic_DNA"/>
</dbReference>
<organism evidence="1 2">
    <name type="scientific">Gigaspora margarita</name>
    <dbReference type="NCBI Taxonomy" id="4874"/>
    <lineage>
        <taxon>Eukaryota</taxon>
        <taxon>Fungi</taxon>
        <taxon>Fungi incertae sedis</taxon>
        <taxon>Mucoromycota</taxon>
        <taxon>Glomeromycotina</taxon>
        <taxon>Glomeromycetes</taxon>
        <taxon>Diversisporales</taxon>
        <taxon>Gigasporaceae</taxon>
        <taxon>Gigaspora</taxon>
    </lineage>
</organism>